<name>A0A679J8Y3_VARPD</name>
<dbReference type="EMBL" id="LR743507">
    <property type="protein sequence ID" value="CAA2106161.1"/>
    <property type="molecule type" value="Genomic_DNA"/>
</dbReference>
<organism evidence="2">
    <name type="scientific">Variovorax paradoxus</name>
    <dbReference type="NCBI Taxonomy" id="34073"/>
    <lineage>
        <taxon>Bacteria</taxon>
        <taxon>Pseudomonadati</taxon>
        <taxon>Pseudomonadota</taxon>
        <taxon>Betaproteobacteria</taxon>
        <taxon>Burkholderiales</taxon>
        <taxon>Comamonadaceae</taxon>
        <taxon>Variovorax</taxon>
    </lineage>
</organism>
<feature type="region of interest" description="Disordered" evidence="1">
    <location>
        <begin position="66"/>
        <end position="93"/>
    </location>
</feature>
<reference evidence="2" key="1">
    <citation type="submission" date="2019-12" db="EMBL/GenBank/DDBJ databases">
        <authorList>
            <person name="Cremers G."/>
        </authorList>
    </citation>
    <scope>NUCLEOTIDE SEQUENCE</scope>
    <source>
        <strain evidence="2">Vvax</strain>
    </source>
</reference>
<evidence type="ECO:0000313" key="2">
    <source>
        <dbReference type="EMBL" id="CAA2106161.1"/>
    </source>
</evidence>
<gene>
    <name evidence="2" type="ORF">VVAX_03612</name>
</gene>
<feature type="compositionally biased region" description="Acidic residues" evidence="1">
    <location>
        <begin position="72"/>
        <end position="84"/>
    </location>
</feature>
<proteinExistence type="predicted"/>
<sequence>MAGQLISIALTVDQHDNGDYFWVLLESFDNSMEFESLMEAAKGFHTYGEALQAGYAVLRGLPEDMNVGPREEADESAFAEDGASELDCARHDR</sequence>
<protein>
    <submittedName>
        <fullName evidence="2">Uncharacterized protein</fullName>
    </submittedName>
</protein>
<dbReference type="AlphaFoldDB" id="A0A679J8Y3"/>
<accession>A0A679J8Y3</accession>
<evidence type="ECO:0000256" key="1">
    <source>
        <dbReference type="SAM" id="MobiDB-lite"/>
    </source>
</evidence>